<keyword evidence="1" id="KW-0812">Transmembrane</keyword>
<dbReference type="EMBL" id="FQVW01000001">
    <property type="protein sequence ID" value="SHF54718.1"/>
    <property type="molecule type" value="Genomic_DNA"/>
</dbReference>
<organism evidence="2 3">
    <name type="scientific">Ornithinibacillus halophilus</name>
    <dbReference type="NCBI Taxonomy" id="930117"/>
    <lineage>
        <taxon>Bacteria</taxon>
        <taxon>Bacillati</taxon>
        <taxon>Bacillota</taxon>
        <taxon>Bacilli</taxon>
        <taxon>Bacillales</taxon>
        <taxon>Bacillaceae</taxon>
        <taxon>Ornithinibacillus</taxon>
    </lineage>
</organism>
<evidence type="ECO:0000313" key="3">
    <source>
        <dbReference type="Proteomes" id="UP000183988"/>
    </source>
</evidence>
<evidence type="ECO:0000256" key="1">
    <source>
        <dbReference type="SAM" id="Phobius"/>
    </source>
</evidence>
<dbReference type="AlphaFoldDB" id="A0A1M5CJ18"/>
<keyword evidence="3" id="KW-1185">Reference proteome</keyword>
<reference evidence="2 3" key="1">
    <citation type="submission" date="2016-11" db="EMBL/GenBank/DDBJ databases">
        <authorList>
            <person name="Jaros S."/>
            <person name="Januszkiewicz K."/>
            <person name="Wedrychowicz H."/>
        </authorList>
    </citation>
    <scope>NUCLEOTIDE SEQUENCE [LARGE SCALE GENOMIC DNA]</scope>
    <source>
        <strain evidence="2 3">IBRC-M 10683</strain>
    </source>
</reference>
<protein>
    <submittedName>
        <fullName evidence="2">Uncharacterized protein</fullName>
    </submittedName>
</protein>
<feature type="transmembrane region" description="Helical" evidence="1">
    <location>
        <begin position="6"/>
        <end position="26"/>
    </location>
</feature>
<evidence type="ECO:0000313" key="2">
    <source>
        <dbReference type="EMBL" id="SHF54718.1"/>
    </source>
</evidence>
<keyword evidence="1" id="KW-0472">Membrane</keyword>
<sequence>MKNLDWSLILFVGVSLTTEYWNYWGLPRVYYWNLKKEVLEDLETKSS</sequence>
<keyword evidence="1" id="KW-1133">Transmembrane helix</keyword>
<dbReference type="RefSeq" id="WP_200801004.1">
    <property type="nucleotide sequence ID" value="NZ_FQVW01000001.1"/>
</dbReference>
<proteinExistence type="predicted"/>
<accession>A0A1M5CJ18</accession>
<name>A0A1M5CJ18_9BACI</name>
<gene>
    <name evidence="2" type="ORF">SAMN05216225_1001269</name>
</gene>
<dbReference type="Proteomes" id="UP000183988">
    <property type="component" value="Unassembled WGS sequence"/>
</dbReference>